<protein>
    <recommendedName>
        <fullName evidence="1">Transposase (putative) YhgA-like domain-containing protein</fullName>
    </recommendedName>
</protein>
<name>A0A8D6Q5C0_KLEPN</name>
<proteinExistence type="predicted"/>
<dbReference type="GO" id="GO:1990238">
    <property type="term" value="F:double-stranded DNA endonuclease activity"/>
    <property type="evidence" value="ECO:0007669"/>
    <property type="project" value="TreeGrafter"/>
</dbReference>
<evidence type="ECO:0000259" key="1">
    <source>
        <dbReference type="Pfam" id="PF04754"/>
    </source>
</evidence>
<dbReference type="InterPro" id="IPR006842">
    <property type="entry name" value="Transposase_31"/>
</dbReference>
<dbReference type="GO" id="GO:0006310">
    <property type="term" value="P:DNA recombination"/>
    <property type="evidence" value="ECO:0007669"/>
    <property type="project" value="TreeGrafter"/>
</dbReference>
<dbReference type="Pfam" id="PF04754">
    <property type="entry name" value="Transposase_31"/>
    <property type="match status" value="1"/>
</dbReference>
<dbReference type="PANTHER" id="PTHR34611">
    <property type="match status" value="1"/>
</dbReference>
<organism evidence="2">
    <name type="scientific">Klebsiella pneumoniae</name>
    <dbReference type="NCBI Taxonomy" id="573"/>
    <lineage>
        <taxon>Bacteria</taxon>
        <taxon>Pseudomonadati</taxon>
        <taxon>Pseudomonadota</taxon>
        <taxon>Gammaproteobacteria</taxon>
        <taxon>Enterobacterales</taxon>
        <taxon>Enterobacteriaceae</taxon>
        <taxon>Klebsiella/Raoultella group</taxon>
        <taxon>Klebsiella</taxon>
        <taxon>Klebsiella pneumoniae complex</taxon>
    </lineage>
</organism>
<reference evidence="2" key="1">
    <citation type="submission" date="2020-04" db="EMBL/GenBank/DDBJ databases">
        <authorList>
            <person name="Naeem R."/>
            <person name="Antony C."/>
            <person name="Guan Q."/>
        </authorList>
    </citation>
    <scope>NUCLEOTIDE SEQUENCE</scope>
    <source>
        <strain evidence="2">NGKP54</strain>
    </source>
</reference>
<gene>
    <name evidence="2" type="ORF">NGKP54_PROKKA_04161</name>
</gene>
<feature type="domain" description="Transposase (putative) YhgA-like" evidence="1">
    <location>
        <begin position="6"/>
        <end position="63"/>
    </location>
</feature>
<sequence length="86" mass="9767">MAETATPHDAVFKTFLSRVETARDFIELHLPPSLTQICKLDTLRLESGSFLEDDLRPYYSDILLFAGNHPRCGLCPCSDRAPERTR</sequence>
<dbReference type="InterPro" id="IPR051699">
    <property type="entry name" value="Rpn/YhgA-like_nuclease"/>
</dbReference>
<evidence type="ECO:0000313" key="2">
    <source>
        <dbReference type="EMBL" id="CAB3559915.1"/>
    </source>
</evidence>
<dbReference type="AlphaFoldDB" id="A0A8D6Q5C0"/>
<dbReference type="PANTHER" id="PTHR34611:SF2">
    <property type="entry name" value="INACTIVE RECOMBINATION-PROMOTING NUCLEASE-LIKE PROTEIN RPNE-RELATED"/>
    <property type="match status" value="1"/>
</dbReference>
<dbReference type="EMBL" id="LR793264">
    <property type="protein sequence ID" value="CAB3559915.1"/>
    <property type="molecule type" value="Genomic_DNA"/>
</dbReference>
<accession>A0A8D6Q5C0</accession>